<feature type="non-terminal residue" evidence="3">
    <location>
        <position position="71"/>
    </location>
</feature>
<evidence type="ECO:0000313" key="3">
    <source>
        <dbReference type="EMBL" id="MBS6097427.1"/>
    </source>
</evidence>
<dbReference type="InterPro" id="IPR015424">
    <property type="entry name" value="PyrdxlP-dep_Trfase"/>
</dbReference>
<evidence type="ECO:0000256" key="2">
    <source>
        <dbReference type="ARBA" id="ARBA00022898"/>
    </source>
</evidence>
<dbReference type="AlphaFoldDB" id="A0A943LQP4"/>
<dbReference type="PANTHER" id="PTHR43525:SF1">
    <property type="entry name" value="PROTEIN MALY"/>
    <property type="match status" value="1"/>
</dbReference>
<dbReference type="InterPro" id="IPR015422">
    <property type="entry name" value="PyrdxlP-dep_Trfase_small"/>
</dbReference>
<protein>
    <submittedName>
        <fullName evidence="3">Cysteine desulfurase</fullName>
    </submittedName>
</protein>
<sequence length="71" mass="8482">MTRYDFTTQPDRLNQNTMKWHEAESDPELLELWVADMDFLPVPEIRDAVINYAETHIFGYPYPSEELYQSI</sequence>
<keyword evidence="2" id="KW-0663">Pyridoxal phosphate</keyword>
<name>A0A943LQP4_STRVE</name>
<evidence type="ECO:0000313" key="4">
    <source>
        <dbReference type="Proteomes" id="UP000703822"/>
    </source>
</evidence>
<evidence type="ECO:0000256" key="1">
    <source>
        <dbReference type="ARBA" id="ARBA00001933"/>
    </source>
</evidence>
<organism evidence="3 4">
    <name type="scientific">Streptococcus vestibularis</name>
    <dbReference type="NCBI Taxonomy" id="1343"/>
    <lineage>
        <taxon>Bacteria</taxon>
        <taxon>Bacillati</taxon>
        <taxon>Bacillota</taxon>
        <taxon>Bacilli</taxon>
        <taxon>Lactobacillales</taxon>
        <taxon>Streptococcaceae</taxon>
        <taxon>Streptococcus</taxon>
    </lineage>
</organism>
<dbReference type="PANTHER" id="PTHR43525">
    <property type="entry name" value="PROTEIN MALY"/>
    <property type="match status" value="1"/>
</dbReference>
<comment type="cofactor">
    <cofactor evidence="1">
        <name>pyridoxal 5'-phosphate</name>
        <dbReference type="ChEBI" id="CHEBI:597326"/>
    </cofactor>
</comment>
<proteinExistence type="predicted"/>
<dbReference type="Proteomes" id="UP000703822">
    <property type="component" value="Unassembled WGS sequence"/>
</dbReference>
<gene>
    <name evidence="3" type="ORF">KH901_02935</name>
</gene>
<accession>A0A943LQP4</accession>
<reference evidence="3" key="1">
    <citation type="submission" date="2021-05" db="EMBL/GenBank/DDBJ databases">
        <title>Infant gut strain persistence is associated with maternal origin, phylogeny, and functional potential including surface adhesion and iron acquisition.</title>
        <authorList>
            <person name="Lou Y.C."/>
        </authorList>
    </citation>
    <scope>NUCLEOTIDE SEQUENCE</scope>
    <source>
        <strain evidence="3">L3_122_031G1_dasL3_122_031G1_maxbin2.maxbin.025s ta_sub</strain>
    </source>
</reference>
<dbReference type="SUPFAM" id="SSF53383">
    <property type="entry name" value="PLP-dependent transferases"/>
    <property type="match status" value="1"/>
</dbReference>
<dbReference type="InterPro" id="IPR051798">
    <property type="entry name" value="Class-II_PLP-Dep_Aminotrans"/>
</dbReference>
<dbReference type="Gene3D" id="3.90.1150.10">
    <property type="entry name" value="Aspartate Aminotransferase, domain 1"/>
    <property type="match status" value="1"/>
</dbReference>
<dbReference type="EMBL" id="JAHAGS010000041">
    <property type="protein sequence ID" value="MBS6097427.1"/>
    <property type="molecule type" value="Genomic_DNA"/>
</dbReference>
<comment type="caution">
    <text evidence="3">The sequence shown here is derived from an EMBL/GenBank/DDBJ whole genome shotgun (WGS) entry which is preliminary data.</text>
</comment>